<evidence type="ECO:0000313" key="1">
    <source>
        <dbReference type="EMBL" id="KRY24190.1"/>
    </source>
</evidence>
<dbReference type="InParanoid" id="A0A0V1AHS6"/>
<dbReference type="AlphaFoldDB" id="A0A0V1AHS6"/>
<dbReference type="EMBL" id="JYDH01001934">
    <property type="protein sequence ID" value="KRY24190.1"/>
    <property type="molecule type" value="Genomic_DNA"/>
</dbReference>
<reference evidence="1 2" key="1">
    <citation type="submission" date="2015-01" db="EMBL/GenBank/DDBJ databases">
        <title>Evolution of Trichinella species and genotypes.</title>
        <authorList>
            <person name="Korhonen P.K."/>
            <person name="Edoardo P."/>
            <person name="Giuseppe L.R."/>
            <person name="Gasser R.B."/>
        </authorList>
    </citation>
    <scope>NUCLEOTIDE SEQUENCE [LARGE SCALE GENOMIC DNA]</scope>
    <source>
        <strain evidence="1">ISS3</strain>
    </source>
</reference>
<protein>
    <submittedName>
        <fullName evidence="1">Uncharacterized protein</fullName>
    </submittedName>
</protein>
<name>A0A0V1AHS6_TRISP</name>
<evidence type="ECO:0000313" key="2">
    <source>
        <dbReference type="Proteomes" id="UP000054776"/>
    </source>
</evidence>
<comment type="caution">
    <text evidence="1">The sequence shown here is derived from an EMBL/GenBank/DDBJ whole genome shotgun (WGS) entry which is preliminary data.</text>
</comment>
<accession>A0A0V1AHS6</accession>
<gene>
    <name evidence="1" type="ORF">T01_13381</name>
</gene>
<keyword evidence="2" id="KW-1185">Reference proteome</keyword>
<sequence>MFLKLVSPENVVYKQYLFVNYRSNRTQNYTETCS</sequence>
<proteinExistence type="predicted"/>
<organism evidence="1 2">
    <name type="scientific">Trichinella spiralis</name>
    <name type="common">Trichina worm</name>
    <dbReference type="NCBI Taxonomy" id="6334"/>
    <lineage>
        <taxon>Eukaryota</taxon>
        <taxon>Metazoa</taxon>
        <taxon>Ecdysozoa</taxon>
        <taxon>Nematoda</taxon>
        <taxon>Enoplea</taxon>
        <taxon>Dorylaimia</taxon>
        <taxon>Trichinellida</taxon>
        <taxon>Trichinellidae</taxon>
        <taxon>Trichinella</taxon>
    </lineage>
</organism>
<dbReference type="Proteomes" id="UP000054776">
    <property type="component" value="Unassembled WGS sequence"/>
</dbReference>